<reference evidence="3 4" key="1">
    <citation type="submission" date="2024-01" db="EMBL/GenBank/DDBJ databases">
        <title>The complete chloroplast genome sequence of Lithospermum erythrorhizon: insights into the phylogenetic relationship among Boraginaceae species and the maternal lineages of purple gromwells.</title>
        <authorList>
            <person name="Okada T."/>
            <person name="Watanabe K."/>
        </authorList>
    </citation>
    <scope>NUCLEOTIDE SEQUENCE [LARGE SCALE GENOMIC DNA]</scope>
</reference>
<dbReference type="PANTHER" id="PTHR24015:SF878">
    <property type="entry name" value="OS09G0413300 PROTEIN"/>
    <property type="match status" value="1"/>
</dbReference>
<dbReference type="FunFam" id="1.25.40.10:FF:000073">
    <property type="entry name" value="Pentatricopeptide repeat-containing protein chloroplastic"/>
    <property type="match status" value="1"/>
</dbReference>
<keyword evidence="1" id="KW-0677">Repeat</keyword>
<sequence length="870" mass="96345">MNAFIQHHLQSNLSFLCRRFSISATPLLENPSVLSETKTIHAHIIRTGIIGTDIIAANKLLYGYVKCGSFGDALNVFDEMPSPSVFSWNLMISGCDKNGLFNESWRFFCKMYSSGCEMSEYSYGGVLSACRALMSKGNVYGEQVYGVVMKNGFSSNEYVKSGMIDLFVKLGRLEQASKVLFDDDELCDNVVCWNTIISGAAKSDHNKVALEMFGRMCRGYLMPTGFTFSSVLTACAVLGETNFGKGVQGWVIKCGVGDDIFVATAIVDLYAKCGAMGDAVKQFWQMPVRNVVSWTTIISGFVQKDDPVSALRFFTKMRRRGEEINTYTITSVVTACADRSMCVEAFQLHCWVIKTGFYSDPSVKSSWISTYSKIGAVDLCEMVFSETGDVIQLNVWNNMISSLAQNQFSQRAVKLFHQMLLAGIRPDKFCCASILSVVDNLSFGLQFHCYTLKTGLMFDVAVGSSLFTMYSKCGYLDESYEIFQLLDDKDNVSWASMMAGFVEHDNPVEAINLFREMLFEETVPDEMILTAVASACSALLSFKSGKEVHSYAIRHGMDKQTTMGGALVNMYSKCHRLDTAKTVYDAIPVKDLVSRSVLVSGYAQSGYATEAIQLVKEMLKTDLNIDSFILSSILDAVDPVKWPRAGDQMHAMTIKFGLESESSTGSSLVMMYSKCGSISDCCKAFEEIRKPDLISWTAMINSYAEHGKAVEALEVYELMKNSGVMPDSVTFVAVLSACSHAGLVEKGYFHLTSMMRDYGIQPGFRHYASMVDMLGRAGRLEEAMEFINDMPVKPDALIWGTLLAACKVHGNVELGRVVAKRFVELHPSEAGGHVILSNIFAEVGQWEQVQMIRREMKGAGMTKEPGWSFV</sequence>
<dbReference type="Gene3D" id="1.25.40.10">
    <property type="entry name" value="Tetratricopeptide repeat domain"/>
    <property type="match status" value="8"/>
</dbReference>
<feature type="repeat" description="PPR" evidence="2">
    <location>
        <begin position="84"/>
        <end position="118"/>
    </location>
</feature>
<dbReference type="Pfam" id="PF20431">
    <property type="entry name" value="E_motif"/>
    <property type="match status" value="1"/>
</dbReference>
<feature type="repeat" description="PPR" evidence="2">
    <location>
        <begin position="189"/>
        <end position="223"/>
    </location>
</feature>
<evidence type="ECO:0000313" key="4">
    <source>
        <dbReference type="Proteomes" id="UP001454036"/>
    </source>
</evidence>
<gene>
    <name evidence="3" type="ORF">LIER_39228</name>
</gene>
<dbReference type="PROSITE" id="PS51375">
    <property type="entry name" value="PPR"/>
    <property type="match status" value="8"/>
</dbReference>
<feature type="repeat" description="PPR" evidence="2">
    <location>
        <begin position="692"/>
        <end position="726"/>
    </location>
</feature>
<proteinExistence type="predicted"/>
<organism evidence="3 4">
    <name type="scientific">Lithospermum erythrorhizon</name>
    <name type="common">Purple gromwell</name>
    <name type="synonym">Lithospermum officinale var. erythrorhizon</name>
    <dbReference type="NCBI Taxonomy" id="34254"/>
    <lineage>
        <taxon>Eukaryota</taxon>
        <taxon>Viridiplantae</taxon>
        <taxon>Streptophyta</taxon>
        <taxon>Embryophyta</taxon>
        <taxon>Tracheophyta</taxon>
        <taxon>Spermatophyta</taxon>
        <taxon>Magnoliopsida</taxon>
        <taxon>eudicotyledons</taxon>
        <taxon>Gunneridae</taxon>
        <taxon>Pentapetalae</taxon>
        <taxon>asterids</taxon>
        <taxon>lamiids</taxon>
        <taxon>Boraginales</taxon>
        <taxon>Boraginaceae</taxon>
        <taxon>Boraginoideae</taxon>
        <taxon>Lithospermeae</taxon>
        <taxon>Lithospermum</taxon>
    </lineage>
</organism>
<feature type="repeat" description="PPR" evidence="2">
    <location>
        <begin position="591"/>
        <end position="625"/>
    </location>
</feature>
<dbReference type="EMBL" id="BAABME010020787">
    <property type="protein sequence ID" value="GAA0161429.1"/>
    <property type="molecule type" value="Genomic_DNA"/>
</dbReference>
<dbReference type="Pfam" id="PF01535">
    <property type="entry name" value="PPR"/>
    <property type="match status" value="6"/>
</dbReference>
<dbReference type="InterPro" id="IPR002885">
    <property type="entry name" value="PPR_rpt"/>
</dbReference>
<dbReference type="InterPro" id="IPR046960">
    <property type="entry name" value="PPR_At4g14850-like_plant"/>
</dbReference>
<dbReference type="NCBIfam" id="TIGR00756">
    <property type="entry name" value="PPR"/>
    <property type="match status" value="7"/>
</dbReference>
<dbReference type="InterPro" id="IPR011990">
    <property type="entry name" value="TPR-like_helical_dom_sf"/>
</dbReference>
<dbReference type="FunFam" id="1.25.40.10:FF:000090">
    <property type="entry name" value="Pentatricopeptide repeat-containing protein, chloroplastic"/>
    <property type="match status" value="1"/>
</dbReference>
<evidence type="ECO:0000256" key="2">
    <source>
        <dbReference type="PROSITE-ProRule" id="PRU00708"/>
    </source>
</evidence>
<evidence type="ECO:0008006" key="5">
    <source>
        <dbReference type="Google" id="ProtNLM"/>
    </source>
</evidence>
<dbReference type="FunFam" id="1.25.40.10:FF:001223">
    <property type="entry name" value="Pentatricopeptide repeat-containing protein chloroplastic"/>
    <property type="match status" value="1"/>
</dbReference>
<feature type="repeat" description="PPR" evidence="2">
    <location>
        <begin position="727"/>
        <end position="762"/>
    </location>
</feature>
<feature type="repeat" description="PPR" evidence="2">
    <location>
        <begin position="392"/>
        <end position="426"/>
    </location>
</feature>
<name>A0AAV3QBN7_LITER</name>
<feature type="repeat" description="PPR" evidence="2">
    <location>
        <begin position="490"/>
        <end position="524"/>
    </location>
</feature>
<dbReference type="PANTHER" id="PTHR24015">
    <property type="entry name" value="OS07G0578800 PROTEIN-RELATED"/>
    <property type="match status" value="1"/>
</dbReference>
<dbReference type="GO" id="GO:0003729">
    <property type="term" value="F:mRNA binding"/>
    <property type="evidence" value="ECO:0007669"/>
    <property type="project" value="UniProtKB-ARBA"/>
</dbReference>
<dbReference type="Proteomes" id="UP001454036">
    <property type="component" value="Unassembled WGS sequence"/>
</dbReference>
<dbReference type="Pfam" id="PF13041">
    <property type="entry name" value="PPR_2"/>
    <property type="match status" value="4"/>
</dbReference>
<dbReference type="AlphaFoldDB" id="A0AAV3QBN7"/>
<keyword evidence="4" id="KW-1185">Reference proteome</keyword>
<accession>A0AAV3QBN7</accession>
<comment type="caution">
    <text evidence="3">The sequence shown here is derived from an EMBL/GenBank/DDBJ whole genome shotgun (WGS) entry which is preliminary data.</text>
</comment>
<dbReference type="GO" id="GO:0009451">
    <property type="term" value="P:RNA modification"/>
    <property type="evidence" value="ECO:0007669"/>
    <property type="project" value="InterPro"/>
</dbReference>
<dbReference type="InterPro" id="IPR046848">
    <property type="entry name" value="E_motif"/>
</dbReference>
<evidence type="ECO:0000256" key="1">
    <source>
        <dbReference type="ARBA" id="ARBA00022737"/>
    </source>
</evidence>
<evidence type="ECO:0000313" key="3">
    <source>
        <dbReference type="EMBL" id="GAA0161429.1"/>
    </source>
</evidence>
<feature type="repeat" description="PPR" evidence="2">
    <location>
        <begin position="290"/>
        <end position="324"/>
    </location>
</feature>
<protein>
    <recommendedName>
        <fullName evidence="5">Pentatricopeptide repeat-containing protein</fullName>
    </recommendedName>
</protein>